<sequence length="314" mass="34365">MSLSRPFFEGLGTGAGVAWPLFGILFSTLSMGVGGAFALSLGSACSVLFLLISIPIFYFSYQKFEEEEKKLNDKLSGLIDELTVNTKKIVEESEQIISYDCGEKQEKVIKVYFARLISITNNSQLSKKERNEEIIRTIHHFVHSTIIKSQQSITLGSLIYQGFLGFVGAFGSVAGCSAGLMGMLAGLGIISGFSAVPVLGIMILILAVGCGVYSAFTAADSFREKVSKKDLCKKIKILNSSLKDYPILKNSENKYRDMEKRPDDPGHTWRTSPVFVNPAESSGIFKGPKPNFGISQQDDKKEDVPLLYPPNQGC</sequence>
<name>A0A222P3Y6_9GAMM</name>
<keyword evidence="2" id="KW-0812">Transmembrane</keyword>
<gene>
    <name evidence="3" type="ORF">clem_10085</name>
</gene>
<protein>
    <submittedName>
        <fullName evidence="3">Uncharacterized protein</fullName>
    </submittedName>
</protein>
<organism evidence="3 4">
    <name type="scientific">Legionella clemsonensis</name>
    <dbReference type="NCBI Taxonomy" id="1867846"/>
    <lineage>
        <taxon>Bacteria</taxon>
        <taxon>Pseudomonadati</taxon>
        <taxon>Pseudomonadota</taxon>
        <taxon>Gammaproteobacteria</taxon>
        <taxon>Legionellales</taxon>
        <taxon>Legionellaceae</taxon>
        <taxon>Legionella</taxon>
    </lineage>
</organism>
<dbReference type="RefSeq" id="WP_094091408.1">
    <property type="nucleotide sequence ID" value="NZ_CP016397.1"/>
</dbReference>
<feature type="transmembrane region" description="Helical" evidence="2">
    <location>
        <begin position="196"/>
        <end position="219"/>
    </location>
</feature>
<keyword evidence="4" id="KW-1185">Reference proteome</keyword>
<evidence type="ECO:0000256" key="1">
    <source>
        <dbReference type="SAM" id="MobiDB-lite"/>
    </source>
</evidence>
<dbReference type="OrthoDB" id="5653342at2"/>
<keyword evidence="2" id="KW-0472">Membrane</keyword>
<evidence type="ECO:0000256" key="2">
    <source>
        <dbReference type="SAM" id="Phobius"/>
    </source>
</evidence>
<evidence type="ECO:0000313" key="4">
    <source>
        <dbReference type="Proteomes" id="UP000201728"/>
    </source>
</evidence>
<dbReference type="AlphaFoldDB" id="A0A222P3Y6"/>
<feature type="transmembrane region" description="Helical" evidence="2">
    <location>
        <begin position="158"/>
        <end position="190"/>
    </location>
</feature>
<dbReference type="KEGG" id="lcd:clem_10085"/>
<reference evidence="4" key="1">
    <citation type="submission" date="2016-07" db="EMBL/GenBank/DDBJ databases">
        <authorList>
            <person name="Florea S."/>
            <person name="Webb J.S."/>
            <person name="Jaromczyk J."/>
            <person name="Schardl C.L."/>
        </authorList>
    </citation>
    <scope>NUCLEOTIDE SEQUENCE [LARGE SCALE GENOMIC DNA]</scope>
    <source>
        <strain evidence="4">CDC-D5610</strain>
    </source>
</reference>
<proteinExistence type="predicted"/>
<feature type="transmembrane region" description="Helical" evidence="2">
    <location>
        <begin position="35"/>
        <end position="61"/>
    </location>
</feature>
<keyword evidence="2" id="KW-1133">Transmembrane helix</keyword>
<accession>A0A222P3Y6</accession>
<feature type="transmembrane region" description="Helical" evidence="2">
    <location>
        <begin position="7"/>
        <end position="29"/>
    </location>
</feature>
<feature type="region of interest" description="Disordered" evidence="1">
    <location>
        <begin position="256"/>
        <end position="314"/>
    </location>
</feature>
<evidence type="ECO:0000313" key="3">
    <source>
        <dbReference type="EMBL" id="ASQ46566.1"/>
    </source>
</evidence>
<dbReference type="EMBL" id="CP016397">
    <property type="protein sequence ID" value="ASQ46566.1"/>
    <property type="molecule type" value="Genomic_DNA"/>
</dbReference>
<dbReference type="Proteomes" id="UP000201728">
    <property type="component" value="Chromosome"/>
</dbReference>
<feature type="compositionally biased region" description="Basic and acidic residues" evidence="1">
    <location>
        <begin position="256"/>
        <end position="267"/>
    </location>
</feature>